<dbReference type="GO" id="GO:0003756">
    <property type="term" value="F:protein disulfide isomerase activity"/>
    <property type="evidence" value="ECO:0007669"/>
    <property type="project" value="TreeGrafter"/>
</dbReference>
<dbReference type="GO" id="GO:0005615">
    <property type="term" value="C:extracellular space"/>
    <property type="evidence" value="ECO:0007669"/>
    <property type="project" value="TreeGrafter"/>
</dbReference>
<reference evidence="1 2" key="2">
    <citation type="submission" date="2018-11" db="EMBL/GenBank/DDBJ databases">
        <authorList>
            <consortium name="Pathogen Informatics"/>
        </authorList>
    </citation>
    <scope>NUCLEOTIDE SEQUENCE [LARGE SCALE GENOMIC DNA]</scope>
</reference>
<dbReference type="EMBL" id="UYRR01035337">
    <property type="protein sequence ID" value="VDK64322.1"/>
    <property type="molecule type" value="Genomic_DNA"/>
</dbReference>
<organism evidence="3">
    <name type="scientific">Anisakis simplex</name>
    <name type="common">Herring worm</name>
    <dbReference type="NCBI Taxonomy" id="6269"/>
    <lineage>
        <taxon>Eukaryota</taxon>
        <taxon>Metazoa</taxon>
        <taxon>Ecdysozoa</taxon>
        <taxon>Nematoda</taxon>
        <taxon>Chromadorea</taxon>
        <taxon>Rhabditida</taxon>
        <taxon>Spirurina</taxon>
        <taxon>Ascaridomorpha</taxon>
        <taxon>Ascaridoidea</taxon>
        <taxon>Anisakidae</taxon>
        <taxon>Anisakis</taxon>
        <taxon>Anisakis simplex complex</taxon>
    </lineage>
</organism>
<dbReference type="OrthoDB" id="5872005at2759"/>
<protein>
    <submittedName>
        <fullName evidence="3">Sulfhydryl oxidase (inferred by orthology to a C. elegans protein)</fullName>
    </submittedName>
</protein>
<sequence>MKVSQKLNRFSEIKNWKPVFEVAAINCADDKNIQLCRAHAIDAFPTVKYFKYMSRSHDDGVKYNGNKHDMVNLPLDVAQLVRDDWLKRKPSELPNFDYESNTSTLHSLWRSSGPQSKLLAVIVESHPPRQAWAAKINFAYDKRVHVALVSSSDPLAKELGATEVGDLPKFYLFTRAQPKTPVYTSGAKVTWLEIQEKITARLIDETPASAITAPPVVEDHLARKGPVVNWTQFEVQLVDLTSAMYYILKDEIPRRQIIEGENLNALKLWIHMLKKVHF</sequence>
<accession>A0A0M3KD77</accession>
<gene>
    <name evidence="1" type="ORF">ASIM_LOCUS18325</name>
</gene>
<dbReference type="AlphaFoldDB" id="A0A0M3KD77"/>
<keyword evidence="2" id="KW-1185">Reference proteome</keyword>
<dbReference type="WBParaSite" id="ASIM_0001892901-mRNA-1">
    <property type="protein sequence ID" value="ASIM_0001892901-mRNA-1"/>
    <property type="gene ID" value="ASIM_0001892901"/>
</dbReference>
<dbReference type="Gene3D" id="1.20.120.1960">
    <property type="entry name" value="QSOX sulfhydryl oxidase domain"/>
    <property type="match status" value="1"/>
</dbReference>
<dbReference type="Gene3D" id="3.40.30.10">
    <property type="entry name" value="Glutaredoxin"/>
    <property type="match status" value="1"/>
</dbReference>
<dbReference type="InterPro" id="IPR042568">
    <property type="entry name" value="QSOX_FAD-bd_sf"/>
</dbReference>
<dbReference type="GO" id="GO:0016971">
    <property type="term" value="F:flavin-dependent sulfhydryl oxidase activity"/>
    <property type="evidence" value="ECO:0007669"/>
    <property type="project" value="InterPro"/>
</dbReference>
<dbReference type="PANTHER" id="PTHR22897">
    <property type="entry name" value="QUIESCIN Q6-RELATED SULFHYDRYL OXIDASE"/>
    <property type="match status" value="1"/>
</dbReference>
<evidence type="ECO:0000313" key="2">
    <source>
        <dbReference type="Proteomes" id="UP000267096"/>
    </source>
</evidence>
<evidence type="ECO:0000313" key="3">
    <source>
        <dbReference type="WBParaSite" id="ASIM_0001892901-mRNA-1"/>
    </source>
</evidence>
<dbReference type="PANTHER" id="PTHR22897:SF26">
    <property type="entry name" value="SULFHYDRYL OXIDASE"/>
    <property type="match status" value="1"/>
</dbReference>
<dbReference type="GO" id="GO:0000139">
    <property type="term" value="C:Golgi membrane"/>
    <property type="evidence" value="ECO:0007669"/>
    <property type="project" value="TreeGrafter"/>
</dbReference>
<dbReference type="InterPro" id="IPR039798">
    <property type="entry name" value="Sulfhydryl_oxidase"/>
</dbReference>
<dbReference type="GO" id="GO:0006457">
    <property type="term" value="P:protein folding"/>
    <property type="evidence" value="ECO:0007669"/>
    <property type="project" value="TreeGrafter"/>
</dbReference>
<reference evidence="3" key="1">
    <citation type="submission" date="2017-02" db="UniProtKB">
        <authorList>
            <consortium name="WormBaseParasite"/>
        </authorList>
    </citation>
    <scope>IDENTIFICATION</scope>
</reference>
<dbReference type="Proteomes" id="UP000267096">
    <property type="component" value="Unassembled WGS sequence"/>
</dbReference>
<evidence type="ECO:0000313" key="1">
    <source>
        <dbReference type="EMBL" id="VDK64322.1"/>
    </source>
</evidence>
<name>A0A0M3KD77_ANISI</name>
<proteinExistence type="predicted"/>